<dbReference type="GO" id="GO:0004252">
    <property type="term" value="F:serine-type endopeptidase activity"/>
    <property type="evidence" value="ECO:0007669"/>
    <property type="project" value="UniProtKB-UniRule"/>
</dbReference>
<evidence type="ECO:0000256" key="9">
    <source>
        <dbReference type="SAM" id="SignalP"/>
    </source>
</evidence>
<dbReference type="Proteomes" id="UP001630127">
    <property type="component" value="Unassembled WGS sequence"/>
</dbReference>
<protein>
    <recommendedName>
        <fullName evidence="16">CO(2)-response secreted protease-like</fullName>
    </recommendedName>
</protein>
<organism evidence="14 15">
    <name type="scientific">Cinchona calisaya</name>
    <dbReference type="NCBI Taxonomy" id="153742"/>
    <lineage>
        <taxon>Eukaryota</taxon>
        <taxon>Viridiplantae</taxon>
        <taxon>Streptophyta</taxon>
        <taxon>Embryophyta</taxon>
        <taxon>Tracheophyta</taxon>
        <taxon>Spermatophyta</taxon>
        <taxon>Magnoliopsida</taxon>
        <taxon>eudicotyledons</taxon>
        <taxon>Gunneridae</taxon>
        <taxon>Pentapetalae</taxon>
        <taxon>asterids</taxon>
        <taxon>lamiids</taxon>
        <taxon>Gentianales</taxon>
        <taxon>Rubiaceae</taxon>
        <taxon>Cinchonoideae</taxon>
        <taxon>Cinchoneae</taxon>
        <taxon>Cinchona</taxon>
    </lineage>
</organism>
<proteinExistence type="inferred from homology"/>
<dbReference type="PROSITE" id="PS00138">
    <property type="entry name" value="SUBTILASE_SER"/>
    <property type="match status" value="1"/>
</dbReference>
<feature type="active site" description="Charge relay system" evidence="6 7">
    <location>
        <position position="545"/>
    </location>
</feature>
<dbReference type="InterPro" id="IPR010259">
    <property type="entry name" value="S8pro/Inhibitor_I9"/>
</dbReference>
<evidence type="ECO:0008006" key="16">
    <source>
        <dbReference type="Google" id="ProtNLM"/>
    </source>
</evidence>
<dbReference type="InterPro" id="IPR015500">
    <property type="entry name" value="Peptidase_S8_subtilisin-rel"/>
</dbReference>
<evidence type="ECO:0000313" key="14">
    <source>
        <dbReference type="EMBL" id="KAL3505422.1"/>
    </source>
</evidence>
<dbReference type="FunFam" id="3.50.30.30:FF:000005">
    <property type="entry name" value="subtilisin-like protease SBT1.5"/>
    <property type="match status" value="1"/>
</dbReference>
<gene>
    <name evidence="14" type="ORF">ACH5RR_035263</name>
</gene>
<keyword evidence="2 7" id="KW-0645">Protease</keyword>
<evidence type="ECO:0000256" key="8">
    <source>
        <dbReference type="SAM" id="MobiDB-lite"/>
    </source>
</evidence>
<dbReference type="PANTHER" id="PTHR10795">
    <property type="entry name" value="PROPROTEIN CONVERTASE SUBTILISIN/KEXIN"/>
    <property type="match status" value="1"/>
</dbReference>
<dbReference type="InterPro" id="IPR041469">
    <property type="entry name" value="Subtilisin-like_FN3"/>
</dbReference>
<dbReference type="InterPro" id="IPR034197">
    <property type="entry name" value="Peptidases_S8_3"/>
</dbReference>
<evidence type="ECO:0000256" key="6">
    <source>
        <dbReference type="PIRSR" id="PIRSR615500-1"/>
    </source>
</evidence>
<dbReference type="GO" id="GO:0006508">
    <property type="term" value="P:proteolysis"/>
    <property type="evidence" value="ECO:0007669"/>
    <property type="project" value="UniProtKB-KW"/>
</dbReference>
<dbReference type="InterPro" id="IPR023828">
    <property type="entry name" value="Peptidase_S8_Ser-AS"/>
</dbReference>
<dbReference type="SUPFAM" id="SSF52743">
    <property type="entry name" value="Subtilisin-like"/>
    <property type="match status" value="1"/>
</dbReference>
<feature type="domain" description="Peptidase S8/S53" evidence="10">
    <location>
        <begin position="138"/>
        <end position="604"/>
    </location>
</feature>
<dbReference type="PRINTS" id="PR00723">
    <property type="entry name" value="SUBTILISIN"/>
</dbReference>
<dbReference type="FunFam" id="3.40.50.200:FF:000006">
    <property type="entry name" value="Subtilisin-like protease SBT1.5"/>
    <property type="match status" value="1"/>
</dbReference>
<evidence type="ECO:0000256" key="7">
    <source>
        <dbReference type="PROSITE-ProRule" id="PRU01240"/>
    </source>
</evidence>
<dbReference type="InterPro" id="IPR000209">
    <property type="entry name" value="Peptidase_S8/S53_dom"/>
</dbReference>
<dbReference type="Gene3D" id="3.50.30.30">
    <property type="match status" value="1"/>
</dbReference>
<feature type="active site" description="Charge relay system" evidence="6 7">
    <location>
        <position position="212"/>
    </location>
</feature>
<evidence type="ECO:0000256" key="4">
    <source>
        <dbReference type="ARBA" id="ARBA00022801"/>
    </source>
</evidence>
<dbReference type="InterPro" id="IPR003137">
    <property type="entry name" value="PA_domain"/>
</dbReference>
<dbReference type="InterPro" id="IPR045051">
    <property type="entry name" value="SBT"/>
</dbReference>
<feature type="domain" description="Inhibitor I9" evidence="12">
    <location>
        <begin position="33"/>
        <end position="108"/>
    </location>
</feature>
<dbReference type="Pfam" id="PF02225">
    <property type="entry name" value="PA"/>
    <property type="match status" value="1"/>
</dbReference>
<reference evidence="14 15" key="1">
    <citation type="submission" date="2024-11" db="EMBL/GenBank/DDBJ databases">
        <title>A near-complete genome assembly of Cinchona calisaya.</title>
        <authorList>
            <person name="Lian D.C."/>
            <person name="Zhao X.W."/>
            <person name="Wei L."/>
        </authorList>
    </citation>
    <scope>NUCLEOTIDE SEQUENCE [LARGE SCALE GENOMIC DNA]</scope>
    <source>
        <tissue evidence="14">Nenye</tissue>
    </source>
</reference>
<sequence length="762" mass="81368">MNFFCFSFLFFNFFLVSFHTRTTEAVQAQNNGVYIVYMGAAASSTGARRNDQDQLLSSMLKRGKNSVVYTYNNGFSGFAAHLSAEEARSIALRPGVVSVFPDPVLHLHTTRSWDFLKYQTDVEINLGPNSSSDSPSHGEDTIIGILDTGIWPESKSFNDKDMGQIPPRWKGRCMQGTSFTSSNCNRKLIGARYYNDSQSSSSSGSPRDENGHGTHVAATAAGSPVEGASYRGLAEGIAKGGFPGSRIAMYRVCTPSGCRGSAILKAFDDAIADGVDILSLSLGSSAGLEPEFSADPIAIGAFHAVEKGILVACSAGNDGPDPQSVVNVAPWILTVAATTIDRHFESDVVLGENKVIKGGGINFANIQKSPVYPMISGLLAKDSEASDDSGRTCIPGALDKNKVKGKILVCENFDDEYSPREKLQEVLSQGGVGVVLIDDDATAVASIYGSSPMATVTSKDGSEILSYINSTRNPVATILPTVTVTKYKPAPSIAYFSGRGPAFNTKNLLKPDIAAPGVNILAAWPSNERKDGESTPSFNILSGTSMACPHVSGIAATIKSQYPTWSASAIRSAIMTTAIQTNNLKAPITTNSGQQATPYDFGAGEVSTTGPLQPGLVYETEIVEYLQFLCNNGYNISTIKVISPDLPDKFSCPSNSNADLISNMNYPSIAISNLKENDNKKVTRTVTNVGEDESLYTAIIDTPTGLEVQVTPNKLQFNKNTTKLSYEVTFGLTTSSLNENVFGSITWISGKYKVRSPFAVNQ</sequence>
<dbReference type="InterPro" id="IPR036852">
    <property type="entry name" value="Peptidase_S8/S53_dom_sf"/>
</dbReference>
<dbReference type="CDD" id="cd02120">
    <property type="entry name" value="PA_subtilisin_like"/>
    <property type="match status" value="1"/>
</dbReference>
<feature type="region of interest" description="Disordered" evidence="8">
    <location>
        <begin position="195"/>
        <end position="215"/>
    </location>
</feature>
<dbReference type="Gene3D" id="3.40.50.200">
    <property type="entry name" value="Peptidase S8/S53 domain"/>
    <property type="match status" value="1"/>
</dbReference>
<evidence type="ECO:0000256" key="3">
    <source>
        <dbReference type="ARBA" id="ARBA00022729"/>
    </source>
</evidence>
<dbReference type="PROSITE" id="PS51892">
    <property type="entry name" value="SUBTILASE"/>
    <property type="match status" value="1"/>
</dbReference>
<evidence type="ECO:0000259" key="13">
    <source>
        <dbReference type="Pfam" id="PF17766"/>
    </source>
</evidence>
<feature type="domain" description="Subtilisin-like protease fibronectin type-III" evidence="13">
    <location>
        <begin position="663"/>
        <end position="760"/>
    </location>
</feature>
<dbReference type="Pfam" id="PF05922">
    <property type="entry name" value="Inhibitor_I9"/>
    <property type="match status" value="1"/>
</dbReference>
<keyword evidence="15" id="KW-1185">Reference proteome</keyword>
<evidence type="ECO:0000256" key="1">
    <source>
        <dbReference type="ARBA" id="ARBA00011073"/>
    </source>
</evidence>
<feature type="chain" id="PRO_5044879209" description="CO(2)-response secreted protease-like" evidence="9">
    <location>
        <begin position="26"/>
        <end position="762"/>
    </location>
</feature>
<evidence type="ECO:0000256" key="2">
    <source>
        <dbReference type="ARBA" id="ARBA00022670"/>
    </source>
</evidence>
<evidence type="ECO:0000259" key="12">
    <source>
        <dbReference type="Pfam" id="PF05922"/>
    </source>
</evidence>
<evidence type="ECO:0000259" key="11">
    <source>
        <dbReference type="Pfam" id="PF02225"/>
    </source>
</evidence>
<dbReference type="Gene3D" id="3.30.70.80">
    <property type="entry name" value="Peptidase S8 propeptide/proteinase inhibitor I9"/>
    <property type="match status" value="1"/>
</dbReference>
<evidence type="ECO:0000259" key="10">
    <source>
        <dbReference type="Pfam" id="PF00082"/>
    </source>
</evidence>
<evidence type="ECO:0000313" key="15">
    <source>
        <dbReference type="Proteomes" id="UP001630127"/>
    </source>
</evidence>
<keyword evidence="5 7" id="KW-0720">Serine protease</keyword>
<dbReference type="CDD" id="cd04852">
    <property type="entry name" value="Peptidases_S8_3"/>
    <property type="match status" value="1"/>
</dbReference>
<dbReference type="Pfam" id="PF17766">
    <property type="entry name" value="fn3_6"/>
    <property type="match status" value="1"/>
</dbReference>
<feature type="active site" description="Charge relay system" evidence="6 7">
    <location>
        <position position="147"/>
    </location>
</feature>
<dbReference type="EMBL" id="JBJUIK010000014">
    <property type="protein sequence ID" value="KAL3505422.1"/>
    <property type="molecule type" value="Genomic_DNA"/>
</dbReference>
<dbReference type="AlphaFoldDB" id="A0ABD2YDB9"/>
<dbReference type="Gene3D" id="2.60.40.2310">
    <property type="match status" value="1"/>
</dbReference>
<comment type="similarity">
    <text evidence="1 7">Belongs to the peptidase S8 family.</text>
</comment>
<accession>A0ABD2YDB9</accession>
<keyword evidence="3 9" id="KW-0732">Signal</keyword>
<keyword evidence="4 7" id="KW-0378">Hydrolase</keyword>
<feature type="domain" description="PA" evidence="11">
    <location>
        <begin position="393"/>
        <end position="461"/>
    </location>
</feature>
<feature type="signal peptide" evidence="9">
    <location>
        <begin position="1"/>
        <end position="25"/>
    </location>
</feature>
<dbReference type="Pfam" id="PF00082">
    <property type="entry name" value="Peptidase_S8"/>
    <property type="match status" value="1"/>
</dbReference>
<dbReference type="InterPro" id="IPR037045">
    <property type="entry name" value="S8pro/Inhibitor_I9_sf"/>
</dbReference>
<evidence type="ECO:0000256" key="5">
    <source>
        <dbReference type="ARBA" id="ARBA00022825"/>
    </source>
</evidence>
<comment type="caution">
    <text evidence="14">The sequence shown here is derived from an EMBL/GenBank/DDBJ whole genome shotgun (WGS) entry which is preliminary data.</text>
</comment>
<name>A0ABD2YDB9_9GENT</name>